<dbReference type="Proteomes" id="UP000235388">
    <property type="component" value="Unassembled WGS sequence"/>
</dbReference>
<evidence type="ECO:0000256" key="1">
    <source>
        <dbReference type="SAM" id="MobiDB-lite"/>
    </source>
</evidence>
<gene>
    <name evidence="2" type="ORF">PCANC_16258</name>
</gene>
<keyword evidence="3" id="KW-1185">Reference proteome</keyword>
<evidence type="ECO:0000313" key="2">
    <source>
        <dbReference type="EMBL" id="PLW33762.1"/>
    </source>
</evidence>
<dbReference type="AlphaFoldDB" id="A0A2N5U7P8"/>
<proteinExistence type="predicted"/>
<name>A0A2N5U7P8_9BASI</name>
<accession>A0A2N5U7P8</accession>
<dbReference type="EMBL" id="PGCJ01000292">
    <property type="protein sequence ID" value="PLW33762.1"/>
    <property type="molecule type" value="Genomic_DNA"/>
</dbReference>
<dbReference type="OrthoDB" id="8945866at2759"/>
<protein>
    <submittedName>
        <fullName evidence="2">Uncharacterized protein</fullName>
    </submittedName>
</protein>
<reference evidence="2 3" key="1">
    <citation type="submission" date="2017-11" db="EMBL/GenBank/DDBJ databases">
        <title>De novo assembly and phasing of dikaryotic genomes from two isolates of Puccinia coronata f. sp. avenae, the causal agent of oat crown rust.</title>
        <authorList>
            <person name="Miller M.E."/>
            <person name="Zhang Y."/>
            <person name="Omidvar V."/>
            <person name="Sperschneider J."/>
            <person name="Schwessinger B."/>
            <person name="Raley C."/>
            <person name="Palmer J.M."/>
            <person name="Garnica D."/>
            <person name="Upadhyaya N."/>
            <person name="Rathjen J."/>
            <person name="Taylor J.M."/>
            <person name="Park R.F."/>
            <person name="Dodds P.N."/>
            <person name="Hirsch C.D."/>
            <person name="Kianian S.F."/>
            <person name="Figueroa M."/>
        </authorList>
    </citation>
    <scope>NUCLEOTIDE SEQUENCE [LARGE SCALE GENOMIC DNA]</scope>
    <source>
        <strain evidence="2">12NC29</strain>
    </source>
</reference>
<feature type="region of interest" description="Disordered" evidence="1">
    <location>
        <begin position="203"/>
        <end position="226"/>
    </location>
</feature>
<organism evidence="2 3">
    <name type="scientific">Puccinia coronata f. sp. avenae</name>
    <dbReference type="NCBI Taxonomy" id="200324"/>
    <lineage>
        <taxon>Eukaryota</taxon>
        <taxon>Fungi</taxon>
        <taxon>Dikarya</taxon>
        <taxon>Basidiomycota</taxon>
        <taxon>Pucciniomycotina</taxon>
        <taxon>Pucciniomycetes</taxon>
        <taxon>Pucciniales</taxon>
        <taxon>Pucciniaceae</taxon>
        <taxon>Puccinia</taxon>
    </lineage>
</organism>
<evidence type="ECO:0000313" key="3">
    <source>
        <dbReference type="Proteomes" id="UP000235388"/>
    </source>
</evidence>
<dbReference type="STRING" id="200324.A0A2N5U7P8"/>
<comment type="caution">
    <text evidence="2">The sequence shown here is derived from an EMBL/GenBank/DDBJ whole genome shotgun (WGS) entry which is preliminary data.</text>
</comment>
<sequence length="253" mass="26836">MSNNPIFAEQANDLLGEELAEQAKDLLGEELAEQAKDLLGEELAEQAKELLGKELAEQAEDLLGEELAEQGNDLLGEELAEQVNDLLSKLQASLSSPSRPLTCLRTKSSSEQAGLLFASRSFACLASSKQASLLFASRSFTCSASSEQAGLLFASRLVACLASFRAGHLPVVYGGTGPPEWPTVALKRQSGHAAALSRQVGHFPTSTTRHTGQPWHGSAKGAKCAPEPPTGPYLPNQWLAYIPAIGRGDLSNP</sequence>